<dbReference type="InterPro" id="IPR013154">
    <property type="entry name" value="ADH-like_N"/>
</dbReference>
<comment type="cofactor">
    <cofactor evidence="1 6">
        <name>Zn(2+)</name>
        <dbReference type="ChEBI" id="CHEBI:29105"/>
    </cofactor>
</comment>
<dbReference type="AlphaFoldDB" id="A0A4Z1P4W2"/>
<dbReference type="PROSITE" id="PS00059">
    <property type="entry name" value="ADH_ZINC"/>
    <property type="match status" value="1"/>
</dbReference>
<evidence type="ECO:0000256" key="1">
    <source>
        <dbReference type="ARBA" id="ARBA00001947"/>
    </source>
</evidence>
<dbReference type="GO" id="GO:0016491">
    <property type="term" value="F:oxidoreductase activity"/>
    <property type="evidence" value="ECO:0007669"/>
    <property type="project" value="UniProtKB-KW"/>
</dbReference>
<dbReference type="STRING" id="86259.A0A4Z1P4W2"/>
<dbReference type="FunFam" id="3.40.50.720:FF:000003">
    <property type="entry name" value="S-(hydroxymethyl)glutathione dehydrogenase"/>
    <property type="match status" value="1"/>
</dbReference>
<evidence type="ECO:0000259" key="8">
    <source>
        <dbReference type="Pfam" id="PF08240"/>
    </source>
</evidence>
<name>A0A4Z1P4W2_9PEZI</name>
<reference evidence="9 10" key="1">
    <citation type="submission" date="2019-04" db="EMBL/GenBank/DDBJ databases">
        <title>High contiguity whole genome sequence and gene annotation resource for two Venturia nashicola isolates.</title>
        <authorList>
            <person name="Prokchorchik M."/>
            <person name="Won K."/>
            <person name="Lee Y."/>
            <person name="Choi E.D."/>
            <person name="Segonzac C."/>
            <person name="Sohn K.H."/>
        </authorList>
    </citation>
    <scope>NUCLEOTIDE SEQUENCE [LARGE SCALE GENOMIC DNA]</scope>
    <source>
        <strain evidence="9 10">PRI2</strain>
    </source>
</reference>
<dbReference type="InterPro" id="IPR013149">
    <property type="entry name" value="ADH-like_C"/>
</dbReference>
<evidence type="ECO:0000256" key="6">
    <source>
        <dbReference type="RuleBase" id="RU361277"/>
    </source>
</evidence>
<dbReference type="Pfam" id="PF08240">
    <property type="entry name" value="ADH_N"/>
    <property type="match status" value="1"/>
</dbReference>
<dbReference type="CDD" id="cd08278">
    <property type="entry name" value="benzyl_alcohol_DH"/>
    <property type="match status" value="1"/>
</dbReference>
<evidence type="ECO:0000256" key="3">
    <source>
        <dbReference type="ARBA" id="ARBA00022723"/>
    </source>
</evidence>
<evidence type="ECO:0000313" key="9">
    <source>
        <dbReference type="EMBL" id="TID19120.1"/>
    </source>
</evidence>
<keyword evidence="10" id="KW-1185">Reference proteome</keyword>
<dbReference type="InterPro" id="IPR002328">
    <property type="entry name" value="ADH_Zn_CS"/>
</dbReference>
<proteinExistence type="inferred from homology"/>
<dbReference type="Pfam" id="PF00107">
    <property type="entry name" value="ADH_zinc_N"/>
    <property type="match status" value="1"/>
</dbReference>
<comment type="similarity">
    <text evidence="2 6">Belongs to the zinc-containing alcohol dehydrogenase family.</text>
</comment>
<accession>A0A4Z1P4W2</accession>
<dbReference type="Proteomes" id="UP000298493">
    <property type="component" value="Unassembled WGS sequence"/>
</dbReference>
<evidence type="ECO:0000256" key="2">
    <source>
        <dbReference type="ARBA" id="ARBA00008072"/>
    </source>
</evidence>
<keyword evidence="3 6" id="KW-0479">Metal-binding</keyword>
<evidence type="ECO:0000313" key="10">
    <source>
        <dbReference type="Proteomes" id="UP000298493"/>
    </source>
</evidence>
<evidence type="ECO:0000259" key="7">
    <source>
        <dbReference type="Pfam" id="PF00107"/>
    </source>
</evidence>
<dbReference type="PANTHER" id="PTHR43350">
    <property type="entry name" value="NAD-DEPENDENT ALCOHOL DEHYDROGENASE"/>
    <property type="match status" value="1"/>
</dbReference>
<sequence>MSTTTTSARAIVTRGAHRDGKWNMEDILLRPIKDDELLVQMVASGICHTDVLFGDAAENIGGYPRIMGHEGSGYVKEFGKDVKVAQVGDPVLLSFPYCSACQICTSGHPSHCVSAMELCFVGNKTCSPAASSNPSAATAEISASFFGQSSFASLSIVNESSVVNAKDLIKSKDEMKIFAPLGCGFQTGSGSIYNVANCSPSDTVAIMGVGGVGLSGVMGAKIGGARTIIAIDRVPARLELAKEIGATHTINSDGMDMPALIKAVRHLTDGYGSSITMDTTGLPKLIAAGVEFTRRKGQYVQIGSAPMDAKIEIEIFNFMASGKKFIGAVEGDIVPTEYIPKMIGWYREGKFPIDKLMKTFKADDFMGAIHEMHTGETIKPIIVW</sequence>
<evidence type="ECO:0000256" key="5">
    <source>
        <dbReference type="ARBA" id="ARBA00023002"/>
    </source>
</evidence>
<dbReference type="Gene3D" id="3.40.50.720">
    <property type="entry name" value="NAD(P)-binding Rossmann-like Domain"/>
    <property type="match status" value="1"/>
</dbReference>
<evidence type="ECO:0000256" key="4">
    <source>
        <dbReference type="ARBA" id="ARBA00022833"/>
    </source>
</evidence>
<dbReference type="GO" id="GO:0008270">
    <property type="term" value="F:zinc ion binding"/>
    <property type="evidence" value="ECO:0007669"/>
    <property type="project" value="InterPro"/>
</dbReference>
<dbReference type="InterPro" id="IPR011032">
    <property type="entry name" value="GroES-like_sf"/>
</dbReference>
<dbReference type="PANTHER" id="PTHR43350:SF2">
    <property type="entry name" value="GROES-LIKE ZINC-BINDING ALCOHOL DEHYDROGENASE FAMILY PROTEIN"/>
    <property type="match status" value="1"/>
</dbReference>
<dbReference type="SUPFAM" id="SSF51735">
    <property type="entry name" value="NAD(P)-binding Rossmann-fold domains"/>
    <property type="match status" value="1"/>
</dbReference>
<feature type="domain" description="Alcohol dehydrogenase-like N-terminal" evidence="8">
    <location>
        <begin position="34"/>
        <end position="122"/>
    </location>
</feature>
<dbReference type="EMBL" id="SNSC02000013">
    <property type="protein sequence ID" value="TID19120.1"/>
    <property type="molecule type" value="Genomic_DNA"/>
</dbReference>
<organism evidence="9 10">
    <name type="scientific">Venturia nashicola</name>
    <dbReference type="NCBI Taxonomy" id="86259"/>
    <lineage>
        <taxon>Eukaryota</taxon>
        <taxon>Fungi</taxon>
        <taxon>Dikarya</taxon>
        <taxon>Ascomycota</taxon>
        <taxon>Pezizomycotina</taxon>
        <taxon>Dothideomycetes</taxon>
        <taxon>Pleosporomycetidae</taxon>
        <taxon>Venturiales</taxon>
        <taxon>Venturiaceae</taxon>
        <taxon>Venturia</taxon>
    </lineage>
</organism>
<keyword evidence="4 6" id="KW-0862">Zinc</keyword>
<gene>
    <name evidence="9" type="ORF">E6O75_ATG06241</name>
</gene>
<protein>
    <submittedName>
        <fullName evidence="9">Putative alcohol dehydrogenase protein</fullName>
    </submittedName>
</protein>
<dbReference type="InterPro" id="IPR036291">
    <property type="entry name" value="NAD(P)-bd_dom_sf"/>
</dbReference>
<comment type="caution">
    <text evidence="9">The sequence shown here is derived from an EMBL/GenBank/DDBJ whole genome shotgun (WGS) entry which is preliminary data.</text>
</comment>
<feature type="domain" description="Alcohol dehydrogenase-like C-terminal" evidence="7">
    <location>
        <begin position="211"/>
        <end position="345"/>
    </location>
</feature>
<keyword evidence="5" id="KW-0560">Oxidoreductase</keyword>
<dbReference type="Gene3D" id="3.90.180.10">
    <property type="entry name" value="Medium-chain alcohol dehydrogenases, catalytic domain"/>
    <property type="match status" value="1"/>
</dbReference>
<dbReference type="SUPFAM" id="SSF50129">
    <property type="entry name" value="GroES-like"/>
    <property type="match status" value="1"/>
</dbReference>